<reference evidence="2 4" key="1">
    <citation type="journal article" date="2000" name="Science">
        <title>The genome sequence of Drosophila melanogaster.</title>
        <authorList>
            <person name="Adams M.D."/>
            <person name="Celniker S.E."/>
            <person name="Holt R.A."/>
            <person name="Evans C.A."/>
            <person name="Gocayne J.D."/>
            <person name="Amanatides P.G."/>
            <person name="Scherer S.E."/>
            <person name="Li P.W."/>
            <person name="Hoskins R.A."/>
            <person name="Galle R.F."/>
            <person name="George R.A."/>
            <person name="Lewis S.E."/>
            <person name="Richards S."/>
            <person name="Ashburner M."/>
            <person name="Henderson S.N."/>
            <person name="Sutton G.G."/>
            <person name="Wortman J.R."/>
            <person name="Yandell M.D."/>
            <person name="Zhang Q."/>
            <person name="Chen L.X."/>
            <person name="Brandon R.C."/>
            <person name="Rogers Y.H."/>
            <person name="Blazej R.G."/>
            <person name="Champe M."/>
            <person name="Pfeiffer B.D."/>
            <person name="Wan K.H."/>
            <person name="Doyle C."/>
            <person name="Baxter E.G."/>
            <person name="Helt G."/>
            <person name="Nelson C.R."/>
            <person name="Gabor G.L."/>
            <person name="Abril J.F."/>
            <person name="Agbayani A."/>
            <person name="An H.J."/>
            <person name="Andrews-Pfannkoch C."/>
            <person name="Baldwin D."/>
            <person name="Ballew R.M."/>
            <person name="Basu A."/>
            <person name="Baxendale J."/>
            <person name="Bayraktaroglu L."/>
            <person name="Beasley E.M."/>
            <person name="Beeson K.Y."/>
            <person name="Benos P.V."/>
            <person name="Berman B.P."/>
            <person name="Bhandari D."/>
            <person name="Bolshakov S."/>
            <person name="Borkova D."/>
            <person name="Botchan M.R."/>
            <person name="Bouck J."/>
            <person name="Brokstein P."/>
            <person name="Brottier P."/>
            <person name="Burtis K.C."/>
            <person name="Busam D.A."/>
            <person name="Butler H."/>
            <person name="Cadieu E."/>
            <person name="Center A."/>
            <person name="Chandra I."/>
            <person name="Cherry J.M."/>
            <person name="Cawley S."/>
            <person name="Dahlke C."/>
            <person name="Davenport L.B."/>
            <person name="Davies P."/>
            <person name="de Pablos B."/>
            <person name="Delcher A."/>
            <person name="Deng Z."/>
            <person name="Mays A.D."/>
            <person name="Dew I."/>
            <person name="Dietz S.M."/>
            <person name="Dodson K."/>
            <person name="Doup L.E."/>
            <person name="Downes M."/>
            <person name="Dugan-Rocha S."/>
            <person name="Dunkov B.C."/>
            <person name="Dunn P."/>
            <person name="Durbin K.J."/>
            <person name="Evangelista C.C."/>
            <person name="Ferraz C."/>
            <person name="Ferriera S."/>
            <person name="Fleischmann W."/>
            <person name="Fosler C."/>
            <person name="Gabrielian A.E."/>
            <person name="Garg N.S."/>
            <person name="Gelbart W.M."/>
            <person name="Glasser K."/>
            <person name="Glodek A."/>
            <person name="Gong F."/>
            <person name="Gorrell J.H."/>
            <person name="Gu Z."/>
            <person name="Guan P."/>
            <person name="Harris M."/>
            <person name="Harris N.L."/>
            <person name="Harvey D."/>
            <person name="Heiman T.J."/>
            <person name="Hernandez J.R."/>
            <person name="Houck J."/>
            <person name="Hostin D."/>
            <person name="Houston K.A."/>
            <person name="Howland T.J."/>
            <person name="Wei M.H."/>
            <person name="Ibegwam C."/>
            <person name="Jalali M."/>
            <person name="Kalush F."/>
            <person name="Karpen G.H."/>
            <person name="Ke Z."/>
            <person name="Kennison J.A."/>
            <person name="Ketchum K.A."/>
            <person name="Kimmel B.E."/>
            <person name="Kodira C.D."/>
            <person name="Kraft C."/>
            <person name="Kravitz S."/>
            <person name="Kulp D."/>
            <person name="Lai Z."/>
            <person name="Lasko P."/>
            <person name="Lei Y."/>
            <person name="Levitsky A.A."/>
            <person name="Li J."/>
            <person name="Li Z."/>
            <person name="Liang Y."/>
            <person name="Lin X."/>
            <person name="Liu X."/>
            <person name="Mattei B."/>
            <person name="McIntosh T.C."/>
            <person name="McLeod M.P."/>
            <person name="McPherson D."/>
            <person name="Merkulov G."/>
            <person name="Milshina N.V."/>
            <person name="Mobarry C."/>
            <person name="Morris J."/>
            <person name="Moshrefi A."/>
            <person name="Mount S.M."/>
            <person name="Moy M."/>
            <person name="Murphy B."/>
            <person name="Murphy L."/>
            <person name="Muzny D.M."/>
            <person name="Nelson D.L."/>
            <person name="Nelson D.R."/>
            <person name="Nelson K.A."/>
            <person name="Nixon K."/>
            <person name="Nusskern D.R."/>
            <person name="Pacleb J.M."/>
            <person name="Palazzolo M."/>
            <person name="Pittman G.S."/>
            <person name="Pan S."/>
            <person name="Pollard J."/>
            <person name="Puri V."/>
            <person name="Reese M.G."/>
            <person name="Reinert K."/>
            <person name="Remington K."/>
            <person name="Saunders R.D."/>
            <person name="Scheeler F."/>
            <person name="Shen H."/>
            <person name="Shue B.C."/>
            <person name="Siden-Kiamos I."/>
            <person name="Simpson M."/>
            <person name="Skupski M.P."/>
            <person name="Smith T."/>
            <person name="Spier E."/>
            <person name="Spradling A.C."/>
            <person name="Stapleton M."/>
            <person name="Strong R."/>
            <person name="Sun E."/>
            <person name="Svirskas R."/>
            <person name="Tector C."/>
            <person name="Turner R."/>
            <person name="Venter E."/>
            <person name="Wang A.H."/>
            <person name="Wang X."/>
            <person name="Wang Z.Y."/>
            <person name="Wassarman D.A."/>
            <person name="Weinstock G.M."/>
            <person name="Weissenbach J."/>
            <person name="Williams S.M."/>
            <person name="WoodageT"/>
            <person name="Worley K.C."/>
            <person name="Wu D."/>
            <person name="Yang S."/>
            <person name="Yao Q.A."/>
            <person name="Ye J."/>
            <person name="Yeh R.F."/>
            <person name="Zaveri J.S."/>
            <person name="Zhan M."/>
            <person name="Zhang G."/>
            <person name="Zhao Q."/>
            <person name="Zheng L."/>
            <person name="Zheng X.H."/>
            <person name="Zhong F.N."/>
            <person name="Zhong W."/>
            <person name="Zhou X."/>
            <person name="Zhu S."/>
            <person name="Zhu X."/>
            <person name="Smith H.O."/>
            <person name="Gibbs R.A."/>
            <person name="Myers E.W."/>
            <person name="Rubin G.M."/>
            <person name="Venter J.C."/>
        </authorList>
    </citation>
    <scope>NUCLEOTIDE SEQUENCE [LARGE SCALE GENOMIC DNA]</scope>
    <source>
        <strain evidence="4">Berkeley</strain>
    </source>
</reference>
<dbReference type="GeneID" id="37996"/>
<evidence type="ECO:0000313" key="4">
    <source>
        <dbReference type="Proteomes" id="UP000000803"/>
    </source>
</evidence>
<dbReference type="VEuPathDB" id="VectorBase:FBgn0035088"/>
<reference evidence="2 4" key="4">
    <citation type="journal article" date="2002" name="Genome Biol.">
        <title>The transposable elements of the Drosophila melanogaster euchromatin: a genomics perspective.</title>
        <authorList>
            <person name="Kaminker J.S."/>
            <person name="Bergman C.M."/>
            <person name="Kronmiller B."/>
            <person name="Carlson J."/>
            <person name="Svirskas R."/>
            <person name="Patel S."/>
            <person name="Frise E."/>
            <person name="Wheeler D.A."/>
            <person name="Lewis S.E."/>
            <person name="Rubin G.M."/>
            <person name="Ashburner M."/>
            <person name="Celniker S.E."/>
        </authorList>
    </citation>
    <scope>NUCLEOTIDE SEQUENCE [LARGE SCALE GENOMIC DNA]</scope>
    <source>
        <strain evidence="4">Berkeley</strain>
    </source>
</reference>
<dbReference type="EMBL" id="AE013599">
    <property type="protein sequence ID" value="AHN56664.1"/>
    <property type="molecule type" value="Genomic_DNA"/>
</dbReference>
<dbReference type="OrthoDB" id="7249367at2759"/>
<dbReference type="FlyBase" id="FBgn0035088">
    <property type="gene designation" value="CG3776"/>
</dbReference>
<protein>
    <submittedName>
        <fullName evidence="2">Uncharacterized protein, isoform C</fullName>
    </submittedName>
</protein>
<dbReference type="Bgee" id="FBgn0035088">
    <property type="expression patterns" value="Expressed in adult enteroendocrine precursor cell in adult midgut (Drosophila) and 170 other cell types or tissues"/>
</dbReference>
<dbReference type="PANTHER" id="PTHR13333">
    <property type="entry name" value="M-AAA PROTEASE-INTERACTING PROTEIN 1, MITOCHONDRIAL"/>
    <property type="match status" value="1"/>
</dbReference>
<reference evidence="2 4" key="11">
    <citation type="journal article" date="2015" name="Genome Res.">
        <title>The Release 6 reference sequence of the Drosophila melanogaster genome.</title>
        <authorList>
            <person name="Hoskins R.A."/>
            <person name="Carlson J.W."/>
            <person name="Wan K.H."/>
            <person name="Park S."/>
            <person name="Mendez I."/>
            <person name="Galle S.E."/>
            <person name="Booth B.W."/>
            <person name="Pfeiffer B.D."/>
            <person name="George R.A."/>
            <person name="Svirskas R."/>
            <person name="Krzywinski M."/>
            <person name="Schein J."/>
            <person name="Accardo M.C."/>
            <person name="Damia E."/>
            <person name="Messina G."/>
            <person name="Mendez-Lago M."/>
            <person name="de Pablos B."/>
            <person name="Demakova O.V."/>
            <person name="Andreyeva E.N."/>
            <person name="Boldyreva L.V."/>
            <person name="Marra M."/>
            <person name="Carvalho A.B."/>
            <person name="Dimitri P."/>
            <person name="Villasante A."/>
            <person name="Zhimulev I.F."/>
            <person name="Rubin G.M."/>
            <person name="Karpen G.H."/>
            <person name="Celniker S.E."/>
        </authorList>
    </citation>
    <scope>NUCLEOTIDE SEQUENCE [LARGE SCALE GENOMIC DNA]</scope>
    <source>
        <strain evidence="4">Berkeley</strain>
    </source>
</reference>
<reference evidence="2 4" key="8">
    <citation type="journal article" date="2007" name="Science">
        <title>Sequence finishing and mapping of Drosophila melanogaster heterochromatin.</title>
        <authorList>
            <person name="Hoskins R.A."/>
            <person name="Carlson J.W."/>
            <person name="Kennedy C."/>
            <person name="Acevedo D."/>
            <person name="Evans-Holm M."/>
            <person name="Frise E."/>
            <person name="Wan K.H."/>
            <person name="Park S."/>
            <person name="Mendez-Lago M."/>
            <person name="Rossi F."/>
            <person name="Villasante A."/>
            <person name="Dimitri P."/>
            <person name="Karpen G.H."/>
            <person name="Celniker S.E."/>
        </authorList>
    </citation>
    <scope>NUCLEOTIDE SEQUENCE [LARGE SCALE GENOMIC DNA]</scope>
    <source>
        <strain evidence="4">Berkeley</strain>
    </source>
</reference>
<accession>A0A0B4LHN1</accession>
<reference evidence="2 4" key="3">
    <citation type="journal article" date="2002" name="Genome Biol.">
        <title>Annotation of the Drosophila melanogaster euchromatic genome: a systematic review.</title>
        <authorList>
            <person name="Misra S."/>
            <person name="Crosby M.A."/>
            <person name="Mungall C.J."/>
            <person name="Matthews B.B."/>
            <person name="Campbell K.S."/>
            <person name="Hradecky P."/>
            <person name="Huang Y."/>
            <person name="Kaminker J.S."/>
            <person name="Millburn G.H."/>
            <person name="Prochnik S.E."/>
            <person name="Smith C.D."/>
            <person name="Tupy J.L."/>
            <person name="Whitfied E.J."/>
            <person name="Bayraktaroglu L."/>
            <person name="Berman B.P."/>
            <person name="Bettencourt B.R."/>
            <person name="Celniker S.E."/>
            <person name="de Grey A.D."/>
            <person name="Drysdale R.A."/>
            <person name="Harris N.L."/>
            <person name="Richter J."/>
            <person name="Russo S."/>
            <person name="Schroeder A.J."/>
            <person name="Shu S.Q."/>
            <person name="Stapleton M."/>
            <person name="Yamada C."/>
            <person name="Ashburner M."/>
            <person name="Gelbart W.M."/>
            <person name="Rubin G.M."/>
            <person name="Lewis S.E."/>
        </authorList>
    </citation>
    <scope>GENOME REANNOTATION</scope>
    <source>
        <strain evidence="4">Berkeley</strain>
    </source>
</reference>
<evidence type="ECO:0007829" key="5">
    <source>
        <dbReference type="PeptideAtlas" id="A0A0B4LHN1"/>
    </source>
</evidence>
<reference evidence="2 4" key="5">
    <citation type="journal article" date="2002" name="Genome Biol.">
        <title>Heterochromatic sequences in a Drosophila whole-genome shotgun assembly.</title>
        <authorList>
            <person name="Hoskins R.A."/>
            <person name="Smith C.D."/>
            <person name="Carlson J.W."/>
            <person name="Carvalho A.B."/>
            <person name="Halpern A."/>
            <person name="Kaminker J.S."/>
            <person name="Kennedy C."/>
            <person name="Mungall C.J."/>
            <person name="Sullivan B.A."/>
            <person name="Sutton G.G."/>
            <person name="Yasuhara J.C."/>
            <person name="Wakimoto B.T."/>
            <person name="Myers E.W."/>
            <person name="Celniker S.E."/>
            <person name="Rubin G.M."/>
            <person name="Karpen G.H."/>
        </authorList>
    </citation>
    <scope>NUCLEOTIDE SEQUENCE [LARGE SCALE GENOMIC DNA]</scope>
    <source>
        <strain evidence="4">Berkeley</strain>
    </source>
</reference>
<organism evidence="2 4">
    <name type="scientific">Drosophila melanogaster</name>
    <name type="common">Fruit fly</name>
    <dbReference type="NCBI Taxonomy" id="7227"/>
    <lineage>
        <taxon>Eukaryota</taxon>
        <taxon>Metazoa</taxon>
        <taxon>Ecdysozoa</taxon>
        <taxon>Arthropoda</taxon>
        <taxon>Hexapoda</taxon>
        <taxon>Insecta</taxon>
        <taxon>Pterygota</taxon>
        <taxon>Neoptera</taxon>
        <taxon>Endopterygota</taxon>
        <taxon>Diptera</taxon>
        <taxon>Brachycera</taxon>
        <taxon>Muscomorpha</taxon>
        <taxon>Ephydroidea</taxon>
        <taxon>Drosophilidae</taxon>
        <taxon>Drosophila</taxon>
        <taxon>Sophophora</taxon>
    </lineage>
</organism>
<name>A0A0B4LHN1_DROME</name>
<dbReference type="AGR" id="FB:FBgn0035088"/>
<dbReference type="PANTHER" id="PTHR13333:SF5">
    <property type="entry name" value="M-AAA PROTEASE-INTERACTING PROTEIN 1, MITOCHONDRIAL"/>
    <property type="match status" value="1"/>
</dbReference>
<proteinExistence type="evidence at protein level"/>
<reference evidence="2 4" key="7">
    <citation type="journal article" date="2007" name="Science">
        <title>The Release 5.1 annotation of Drosophila melanogaster heterochromatin.</title>
        <authorList>
            <person name="Smith C.D."/>
            <person name="Shu S."/>
            <person name="Mungall C.J."/>
            <person name="Karpen G.H."/>
        </authorList>
    </citation>
    <scope>NUCLEOTIDE SEQUENCE [LARGE SCALE GENOMIC DNA]</scope>
    <source>
        <strain evidence="4">Berkeley</strain>
    </source>
</reference>
<keyword evidence="4" id="KW-1185">Reference proteome</keyword>
<keyword evidence="5" id="KW-1267">Proteomics identification</keyword>
<dbReference type="ExpressionAtlas" id="A0A0B4LHN1">
    <property type="expression patterns" value="baseline and differential"/>
</dbReference>
<evidence type="ECO:0000256" key="1">
    <source>
        <dbReference type="SAM" id="MobiDB-lite"/>
    </source>
</evidence>
<reference evidence="2 4" key="2">
    <citation type="journal article" date="2002" name="Genome Biol.">
        <title>Finishing a whole-genome shotgun: release 3 of the Drosophila melanogaster euchromatic genome sequence.</title>
        <authorList>
            <person name="Celniker S.E."/>
            <person name="Wheeler D.A."/>
            <person name="Kronmiller B."/>
            <person name="Carlson J.W."/>
            <person name="Halpern A."/>
            <person name="Patel S."/>
            <person name="Adams M."/>
            <person name="Champe M."/>
            <person name="Dugan S.P."/>
            <person name="Frise E."/>
            <person name="Hodgson A."/>
            <person name="George R.A."/>
            <person name="Hoskins R.A."/>
            <person name="Laverty T."/>
            <person name="Muzny D.M."/>
            <person name="Nelson C.R."/>
            <person name="Pacleb J.M."/>
            <person name="Park S."/>
            <person name="Pfeiffer B.D."/>
            <person name="Richards S."/>
            <person name="Sodergren E.J."/>
            <person name="Svirskas R."/>
            <person name="Tabor P.E."/>
            <person name="Wan K."/>
            <person name="Stapleton M."/>
            <person name="Sutton G.G."/>
            <person name="Venter C."/>
            <person name="Weinstock G."/>
            <person name="Scherer S.E."/>
            <person name="Myers E.W."/>
            <person name="Gibbs R.A."/>
            <person name="Rubin G.M."/>
        </authorList>
    </citation>
    <scope>NUCLEOTIDE SEQUENCE [LARGE SCALE GENOMIC DNA]</scope>
    <source>
        <strain evidence="4">Berkeley</strain>
    </source>
</reference>
<dbReference type="AlphaFoldDB" id="A0A0B4LHN1"/>
<feature type="compositionally biased region" description="Polar residues" evidence="1">
    <location>
        <begin position="37"/>
        <end position="52"/>
    </location>
</feature>
<feature type="region of interest" description="Disordered" evidence="1">
    <location>
        <begin position="25"/>
        <end position="61"/>
    </location>
</feature>
<dbReference type="DNASU" id="37996"/>
<evidence type="ECO:0000313" key="2">
    <source>
        <dbReference type="EMBL" id="AHN56664.1"/>
    </source>
</evidence>
<dbReference type="RefSeq" id="NP_001286869.1">
    <property type="nucleotide sequence ID" value="NM_001299940.1"/>
</dbReference>
<gene>
    <name evidence="2" type="primary">Jhebp29</name>
    <name evidence="2" type="synonym">Dmel\CG3776</name>
    <name evidence="2" type="synonym">DmP29</name>
    <name evidence="2" type="synonym">EP(2)0835</name>
    <name evidence="2" type="synonym">P29</name>
    <name evidence="2 3" type="ORF">CG3776</name>
    <name evidence="2" type="ORF">Dmel_CG3776</name>
</gene>
<reference evidence="2 4" key="9">
    <citation type="journal article" date="2015" name="G3 (Bethesda)">
        <title>Gene Model Annotations for Drosophila melanogaster: Impact of High-Throughput Data.</title>
        <authorList>
            <consortium name="FlyBase Consortium"/>
            <person name="Matthews B.B."/>
            <person name="Dos Santos G."/>
            <person name="Crosby M.A."/>
            <person name="Emmert D.B."/>
            <person name="St Pierre S.E."/>
            <person name="Gramates L.S."/>
            <person name="Zhou P."/>
            <person name="Schroeder A.J."/>
            <person name="Falls K."/>
            <person name="Strelets V."/>
            <person name="Russo S.M."/>
            <person name="Gelbart W.M."/>
            <person name="null"/>
        </authorList>
    </citation>
    <scope>NUCLEOTIDE SEQUENCE [LARGE SCALE GENOMIC DNA]</scope>
    <source>
        <strain evidence="4">Berkeley</strain>
    </source>
</reference>
<dbReference type="GO" id="GO:0005739">
    <property type="term" value="C:mitochondrion"/>
    <property type="evidence" value="ECO:0000314"/>
    <property type="project" value="FlyBase"/>
</dbReference>
<dbReference type="BioGRID-ORCS" id="37996">
    <property type="hits" value="0 hits in 1 CRISPR screen"/>
</dbReference>
<dbReference type="Proteomes" id="UP000000803">
    <property type="component" value="Chromosome 2R"/>
</dbReference>
<evidence type="ECO:0000313" key="3">
    <source>
        <dbReference type="FlyBase" id="FBgn0035088"/>
    </source>
</evidence>
<sequence length="201" mass="22853">MQHTLIRCLGMARISLMRLQPRPTVAASGGQEAGSISKPTQPVSRSFASLPQEQDKKEQNARESLNRLPRLMDFPEIVWPSALNSLKNWITIQFIIRPYFDSEFQLKDFIYGAKQALQVVSSKLMGGDLDSLDNLVSPEAIAELRPVIQKLSMTQRRQLEIKESDIYLSFPYQEFTAGHQSDWTVNVANQFRAIDLINETI</sequence>
<reference evidence="2 4" key="10">
    <citation type="journal article" date="2015" name="G3 (Bethesda)">
        <title>Gene Model Annotations for Drosophila melanogaster: The Rule-Benders.</title>
        <authorList>
            <consortium name="FlyBase Consortium"/>
            <person name="Crosby M.A."/>
            <person name="Gramates L.S."/>
            <person name="Dos Santos G."/>
            <person name="Matthews B.B."/>
            <person name="St Pierre S.E."/>
            <person name="Zhou P."/>
            <person name="Schroeder A.J."/>
            <person name="Falls K."/>
            <person name="Emmert D.B."/>
            <person name="Russo S.M."/>
            <person name="Gelbart W.M."/>
            <person name="null"/>
        </authorList>
    </citation>
    <scope>NUCLEOTIDE SEQUENCE [LARGE SCALE GENOMIC DNA]</scope>
    <source>
        <strain evidence="4">Berkeley</strain>
    </source>
</reference>
<reference evidence="2 4" key="6">
    <citation type="journal article" date="2005" name="PLoS Comput. Biol.">
        <title>Combined evidence annotation of transposable elements in genome sequences.</title>
        <authorList>
            <person name="Quesneville H."/>
            <person name="Bergman C.M."/>
            <person name="Andrieu O."/>
            <person name="Autard D."/>
            <person name="Nouaud D."/>
            <person name="Ashburner M."/>
            <person name="Anxolabehere D."/>
        </authorList>
    </citation>
    <scope>NUCLEOTIDE SEQUENCE [LARGE SCALE GENOMIC DNA]</scope>
    <source>
        <strain evidence="4">Berkeley</strain>
    </source>
</reference>